<protein>
    <submittedName>
        <fullName evidence="2">Uncharacterized protein</fullName>
    </submittedName>
</protein>
<dbReference type="Proteomes" id="UP001501047">
    <property type="component" value="Unassembled WGS sequence"/>
</dbReference>
<organism evidence="2 3">
    <name type="scientific">Clostridium subterminale</name>
    <dbReference type="NCBI Taxonomy" id="1550"/>
    <lineage>
        <taxon>Bacteria</taxon>
        <taxon>Bacillati</taxon>
        <taxon>Bacillota</taxon>
        <taxon>Clostridia</taxon>
        <taxon>Eubacteriales</taxon>
        <taxon>Clostridiaceae</taxon>
        <taxon>Clostridium</taxon>
    </lineage>
</organism>
<gene>
    <name evidence="2" type="ORF">GCM10008908_28160</name>
</gene>
<name>A0ABN1KTV2_CLOSU</name>
<sequence length="47" mass="5411">MKSKPGANVNNPMQKGERRQRLNKNQNNVGDPQNKPEFKDFNGNEIK</sequence>
<dbReference type="RefSeq" id="WP_343827112.1">
    <property type="nucleotide sequence ID" value="NZ_BAAACI010000007.1"/>
</dbReference>
<dbReference type="NCBIfam" id="NF040919">
    <property type="entry name" value="Clostri_philic"/>
    <property type="match status" value="1"/>
</dbReference>
<evidence type="ECO:0000313" key="2">
    <source>
        <dbReference type="EMBL" id="GAA0775840.1"/>
    </source>
</evidence>
<dbReference type="EMBL" id="BAAACI010000007">
    <property type="protein sequence ID" value="GAA0775840.1"/>
    <property type="molecule type" value="Genomic_DNA"/>
</dbReference>
<reference evidence="2 3" key="1">
    <citation type="journal article" date="2019" name="Int. J. Syst. Evol. Microbiol.">
        <title>The Global Catalogue of Microorganisms (GCM) 10K type strain sequencing project: providing services to taxonomists for standard genome sequencing and annotation.</title>
        <authorList>
            <consortium name="The Broad Institute Genomics Platform"/>
            <consortium name="The Broad Institute Genome Sequencing Center for Infectious Disease"/>
            <person name="Wu L."/>
            <person name="Ma J."/>
        </authorList>
    </citation>
    <scope>NUCLEOTIDE SEQUENCE [LARGE SCALE GENOMIC DNA]</scope>
    <source>
        <strain evidence="2 3">JCM 1417</strain>
    </source>
</reference>
<feature type="region of interest" description="Disordered" evidence="1">
    <location>
        <begin position="1"/>
        <end position="47"/>
    </location>
</feature>
<evidence type="ECO:0000256" key="1">
    <source>
        <dbReference type="SAM" id="MobiDB-lite"/>
    </source>
</evidence>
<feature type="compositionally biased region" description="Basic and acidic residues" evidence="1">
    <location>
        <begin position="34"/>
        <end position="47"/>
    </location>
</feature>
<evidence type="ECO:0000313" key="3">
    <source>
        <dbReference type="Proteomes" id="UP001501047"/>
    </source>
</evidence>
<accession>A0ABN1KTV2</accession>
<comment type="caution">
    <text evidence="2">The sequence shown here is derived from an EMBL/GenBank/DDBJ whole genome shotgun (WGS) entry which is preliminary data.</text>
</comment>
<proteinExistence type="predicted"/>
<keyword evidence="3" id="KW-1185">Reference proteome</keyword>